<gene>
    <name evidence="2" type="ORF">FEM48_Zijuj01G0106700</name>
</gene>
<dbReference type="Proteomes" id="UP000813462">
    <property type="component" value="Unassembled WGS sequence"/>
</dbReference>
<dbReference type="InterPro" id="IPR051304">
    <property type="entry name" value="SCF_F-box_domain"/>
</dbReference>
<dbReference type="AlphaFoldDB" id="A0A978W0S8"/>
<proteinExistence type="predicted"/>
<evidence type="ECO:0000313" key="2">
    <source>
        <dbReference type="EMBL" id="KAH7545562.1"/>
    </source>
</evidence>
<comment type="caution">
    <text evidence="2">The sequence shown here is derived from an EMBL/GenBank/DDBJ whole genome shotgun (WGS) entry which is preliminary data.</text>
</comment>
<dbReference type="Pfam" id="PF03478">
    <property type="entry name" value="Beta-prop_KIB1-4"/>
    <property type="match status" value="1"/>
</dbReference>
<sequence length="186" mass="20982">MQTPAKCISRTLFPESPSRNWQLILIFESNSSCTSNCHPWALKWGFVQVLGELLGNLFLIDKLVDLNLQFHIEDSDVGGKTPSFRSLQLNEEKSKWISVKGLGDQMMFVGDGFCYSISARDFVGLNKNYIYFNDTCFSGFKDDSLGWAAGLFDLKDDVSQPLESAIGYLKFSGHHHPGWGKDQVER</sequence>
<organism evidence="2 3">
    <name type="scientific">Ziziphus jujuba var. spinosa</name>
    <dbReference type="NCBI Taxonomy" id="714518"/>
    <lineage>
        <taxon>Eukaryota</taxon>
        <taxon>Viridiplantae</taxon>
        <taxon>Streptophyta</taxon>
        <taxon>Embryophyta</taxon>
        <taxon>Tracheophyta</taxon>
        <taxon>Spermatophyta</taxon>
        <taxon>Magnoliopsida</taxon>
        <taxon>eudicotyledons</taxon>
        <taxon>Gunneridae</taxon>
        <taxon>Pentapetalae</taxon>
        <taxon>rosids</taxon>
        <taxon>fabids</taxon>
        <taxon>Rosales</taxon>
        <taxon>Rhamnaceae</taxon>
        <taxon>Paliureae</taxon>
        <taxon>Ziziphus</taxon>
    </lineage>
</organism>
<evidence type="ECO:0000259" key="1">
    <source>
        <dbReference type="Pfam" id="PF03478"/>
    </source>
</evidence>
<accession>A0A978W0S8</accession>
<dbReference type="InterPro" id="IPR005174">
    <property type="entry name" value="KIB1-4_b-propeller"/>
</dbReference>
<name>A0A978W0S8_ZIZJJ</name>
<protein>
    <recommendedName>
        <fullName evidence="1">KIB1-4 beta-propeller domain-containing protein</fullName>
    </recommendedName>
</protein>
<feature type="domain" description="KIB1-4 beta-propeller" evidence="1">
    <location>
        <begin position="47"/>
        <end position="141"/>
    </location>
</feature>
<dbReference type="PANTHER" id="PTHR47123:SF3">
    <property type="entry name" value="DUF295 DOMAIN-CONTAINING PROTEIN"/>
    <property type="match status" value="1"/>
</dbReference>
<reference evidence="2" key="1">
    <citation type="journal article" date="2021" name="Front. Plant Sci.">
        <title>Chromosome-Scale Genome Assembly for Chinese Sour Jujube and Insights Into Its Genome Evolution and Domestication Signature.</title>
        <authorList>
            <person name="Shen L.-Y."/>
            <person name="Luo H."/>
            <person name="Wang X.-L."/>
            <person name="Wang X.-M."/>
            <person name="Qiu X.-J."/>
            <person name="Liu H."/>
            <person name="Zhou S.-S."/>
            <person name="Jia K.-H."/>
            <person name="Nie S."/>
            <person name="Bao Y.-T."/>
            <person name="Zhang R.-G."/>
            <person name="Yun Q.-Z."/>
            <person name="Chai Y.-H."/>
            <person name="Lu J.-Y."/>
            <person name="Li Y."/>
            <person name="Zhao S.-W."/>
            <person name="Mao J.-F."/>
            <person name="Jia S.-G."/>
            <person name="Mao Y.-M."/>
        </authorList>
    </citation>
    <scope>NUCLEOTIDE SEQUENCE</scope>
    <source>
        <strain evidence="2">AT0</strain>
        <tissue evidence="2">Leaf</tissue>
    </source>
</reference>
<dbReference type="PANTHER" id="PTHR47123">
    <property type="entry name" value="F-BOX PROTEIN SKIP23"/>
    <property type="match status" value="1"/>
</dbReference>
<dbReference type="EMBL" id="JAEACU010000001">
    <property type="protein sequence ID" value="KAH7545562.1"/>
    <property type="molecule type" value="Genomic_DNA"/>
</dbReference>
<evidence type="ECO:0000313" key="3">
    <source>
        <dbReference type="Proteomes" id="UP000813462"/>
    </source>
</evidence>